<proteinExistence type="predicted"/>
<dbReference type="AlphaFoldDB" id="A0A813YPX4"/>
<dbReference type="Proteomes" id="UP000663836">
    <property type="component" value="Unassembled WGS sequence"/>
</dbReference>
<accession>A0A813YPX4</accession>
<protein>
    <submittedName>
        <fullName evidence="1">Uncharacterized protein</fullName>
    </submittedName>
</protein>
<comment type="caution">
    <text evidence="1">The sequence shown here is derived from an EMBL/GenBank/DDBJ whole genome shotgun (WGS) entry which is preliminary data.</text>
</comment>
<evidence type="ECO:0000313" key="1">
    <source>
        <dbReference type="EMBL" id="CAF0887936.1"/>
    </source>
</evidence>
<organism evidence="1 3">
    <name type="scientific">Rotaria sordida</name>
    <dbReference type="NCBI Taxonomy" id="392033"/>
    <lineage>
        <taxon>Eukaryota</taxon>
        <taxon>Metazoa</taxon>
        <taxon>Spiralia</taxon>
        <taxon>Gnathifera</taxon>
        <taxon>Rotifera</taxon>
        <taxon>Eurotatoria</taxon>
        <taxon>Bdelloidea</taxon>
        <taxon>Philodinida</taxon>
        <taxon>Philodinidae</taxon>
        <taxon>Rotaria</taxon>
    </lineage>
</organism>
<gene>
    <name evidence="2" type="ORF">JBS370_LOCUS2777</name>
    <name evidence="1" type="ORF">ZHD862_LOCUS6731</name>
</gene>
<evidence type="ECO:0000313" key="2">
    <source>
        <dbReference type="EMBL" id="CAF3580372.1"/>
    </source>
</evidence>
<sequence>MSTKQNNINDKDLLITYIKCENNTDDDFVFDKTTELNNKKNYYSNLLSTCTIVNPSLSSAYKGKIEVTSKGRRKIFDGVRWQILCRRPECRKQTNKKSLCITHYKEEYESNTQSSTSSSSWSNNLSSFQVSSYHQRHSFDNTQTRIENEDQNNTISTTNITDNDEQLLLNSNKNKTINEGQIEFMPNGRRFILKNSKWLPLCKYDKFCRNIAKCELLCIKHFELTQQKRRDTLKFHNNNNRRSRSSIFDNHHSIFSNDNAKRVKTSNDFQISSSSITEQFNINSHENNYTTTKPVDSNFSLLTSKLTGHEVGTSSKRNLNILTSDFSMFDKEKSELKNDQSVQTDLSIPLCCIVHQEDHSFYSSCQNNKSTPSILFYNTKPEPKSFDKNFST</sequence>
<evidence type="ECO:0000313" key="3">
    <source>
        <dbReference type="Proteomes" id="UP000663864"/>
    </source>
</evidence>
<dbReference type="EMBL" id="CAJOBD010000112">
    <property type="protein sequence ID" value="CAF3580372.1"/>
    <property type="molecule type" value="Genomic_DNA"/>
</dbReference>
<name>A0A813YPX4_9BILA</name>
<reference evidence="1" key="1">
    <citation type="submission" date="2021-02" db="EMBL/GenBank/DDBJ databases">
        <authorList>
            <person name="Nowell W R."/>
        </authorList>
    </citation>
    <scope>NUCLEOTIDE SEQUENCE</scope>
</reference>
<dbReference type="Proteomes" id="UP000663864">
    <property type="component" value="Unassembled WGS sequence"/>
</dbReference>
<dbReference type="EMBL" id="CAJNOT010000194">
    <property type="protein sequence ID" value="CAF0887936.1"/>
    <property type="molecule type" value="Genomic_DNA"/>
</dbReference>